<comment type="similarity">
    <text evidence="2">Belongs to the zinc-containing alcohol dehydrogenase family.</text>
</comment>
<evidence type="ECO:0000256" key="3">
    <source>
        <dbReference type="ARBA" id="ARBA00022723"/>
    </source>
</evidence>
<dbReference type="Pfam" id="PF01262">
    <property type="entry name" value="AlaDh_PNT_C"/>
    <property type="match status" value="1"/>
</dbReference>
<protein>
    <submittedName>
        <fullName evidence="9">Formaldehyde dehydrogenase, glutathione-independent</fullName>
        <ecNumber evidence="9">1.2.1.46</ecNumber>
    </submittedName>
</protein>
<keyword evidence="6" id="KW-0520">NAD</keyword>
<evidence type="ECO:0000256" key="5">
    <source>
        <dbReference type="ARBA" id="ARBA00023002"/>
    </source>
</evidence>
<dbReference type="SUPFAM" id="SSF51735">
    <property type="entry name" value="NAD(P)-binding Rossmann-fold domains"/>
    <property type="match status" value="1"/>
</dbReference>
<dbReference type="Pfam" id="PF08240">
    <property type="entry name" value="ADH_N"/>
    <property type="match status" value="1"/>
</dbReference>
<feature type="domain" description="Alanine dehydrogenase/pyridine nucleotide transhydrogenase NAD(H)-binding" evidence="7">
    <location>
        <begin position="191"/>
        <end position="269"/>
    </location>
</feature>
<evidence type="ECO:0000256" key="6">
    <source>
        <dbReference type="ARBA" id="ARBA00023027"/>
    </source>
</evidence>
<comment type="cofactor">
    <cofactor evidence="1">
        <name>Zn(2+)</name>
        <dbReference type="ChEBI" id="CHEBI:29105"/>
    </cofactor>
</comment>
<dbReference type="Proteomes" id="UP001060018">
    <property type="component" value="Chromosome"/>
</dbReference>
<dbReference type="InterPro" id="IPR013154">
    <property type="entry name" value="ADH-like_N"/>
</dbReference>
<dbReference type="EC" id="1.2.1.46" evidence="9"/>
<dbReference type="GO" id="GO:0018467">
    <property type="term" value="F:formaldehyde dehydrogenase (NAD+) activity"/>
    <property type="evidence" value="ECO:0007669"/>
    <property type="project" value="UniProtKB-EC"/>
</dbReference>
<dbReference type="InterPro" id="IPR007698">
    <property type="entry name" value="AlaDH/PNT_NAD(H)-bd"/>
</dbReference>
<keyword evidence="4" id="KW-0862">Zinc</keyword>
<dbReference type="InterPro" id="IPR014184">
    <property type="entry name" value="HCHO_DH_non_GSH"/>
</dbReference>
<dbReference type="SUPFAM" id="SSF50129">
    <property type="entry name" value="GroES-like"/>
    <property type="match status" value="1"/>
</dbReference>
<dbReference type="Gene3D" id="3.90.180.10">
    <property type="entry name" value="Medium-chain alcohol dehydrogenases, catalytic domain"/>
    <property type="match status" value="1"/>
</dbReference>
<dbReference type="PANTHER" id="PTHR42813:SF3">
    <property type="entry name" value="GLUTATHIONE-INDEPENDENT FORMALDEHYDE DEHYDROGENASE"/>
    <property type="match status" value="1"/>
</dbReference>
<evidence type="ECO:0000313" key="9">
    <source>
        <dbReference type="EMBL" id="UUX58785.1"/>
    </source>
</evidence>
<keyword evidence="5 9" id="KW-0560">Oxidoreductase</keyword>
<dbReference type="RefSeq" id="WP_060702969.1">
    <property type="nucleotide sequence ID" value="NZ_CP012750.1"/>
</dbReference>
<dbReference type="InterPro" id="IPR011032">
    <property type="entry name" value="GroES-like_sf"/>
</dbReference>
<proteinExistence type="inferred from homology"/>
<dbReference type="InterPro" id="IPR036291">
    <property type="entry name" value="NAD(P)-bd_dom_sf"/>
</dbReference>
<dbReference type="PANTHER" id="PTHR42813">
    <property type="entry name" value="ZINC-TYPE ALCOHOL DEHYDROGENASE-LIKE"/>
    <property type="match status" value="1"/>
</dbReference>
<feature type="domain" description="Alcohol dehydrogenase-like N-terminal" evidence="8">
    <location>
        <begin position="44"/>
        <end position="154"/>
    </location>
</feature>
<evidence type="ECO:0000256" key="1">
    <source>
        <dbReference type="ARBA" id="ARBA00001947"/>
    </source>
</evidence>
<dbReference type="Gene3D" id="3.40.50.720">
    <property type="entry name" value="NAD(P)-binding Rossmann-like Domain"/>
    <property type="match status" value="1"/>
</dbReference>
<dbReference type="GO" id="GO:0008270">
    <property type="term" value="F:zinc ion binding"/>
    <property type="evidence" value="ECO:0007669"/>
    <property type="project" value="InterPro"/>
</dbReference>
<dbReference type="CDD" id="cd08282">
    <property type="entry name" value="PFDH_like"/>
    <property type="match status" value="1"/>
</dbReference>
<dbReference type="AlphaFoldDB" id="A0AA94XRY7"/>
<dbReference type="KEGG" id="gar:AOZ07_16440"/>
<evidence type="ECO:0000259" key="7">
    <source>
        <dbReference type="Pfam" id="PF01262"/>
    </source>
</evidence>
<sequence>MGNLAVSYAGAGKVELIDTPYPEFELKDGPGVHPANIGRQVHHGVILKTIATNICGSDQHMVRGRTTAPEGLVLGHEITGEVVEVGRDVEFLKVGDVVSVPFNISCGRCRNCKAGQTGICLNVNPDRPGSAYGYVDMGGWVGGQAEYVLVPYADWNALKFPDRDQAMEKILDLTMLSDIFPTGFHGAVGAGVTVGSTVYVAGAGPVGIAAATSAQLLGAAVVIVGDLNEDRLAQARAMGCETVNVALGDPADQIEQILGVPEVDCAIDAVGFEARGHGHGAATEQPATVLNSIMEITRAGGSLGIPGLYVTGDPGAVDEAAKVGSLSMRFGLGWAKSHTFVTGQCPVMKYHRGLMNAILNDKVSIAKNVNATAISLKDAPKGYAEFDSGVAKKFVLDPHGLIGA</sequence>
<reference evidence="9" key="1">
    <citation type="journal article" date="2022" name="Pest Manag. Sci.">
        <title>Glutamicibacter halophytocola-mediated host fitness of potato tuber moth on Solanaceae crops.</title>
        <authorList>
            <person name="Wang W."/>
            <person name="Xiao G."/>
            <person name="Du G."/>
            <person name="Chang L."/>
            <person name="Yang Y."/>
            <person name="Ye J."/>
            <person name="Chen B."/>
        </authorList>
    </citation>
    <scope>NUCLEOTIDE SEQUENCE</scope>
    <source>
        <strain evidence="9">S2</strain>
    </source>
</reference>
<evidence type="ECO:0000259" key="8">
    <source>
        <dbReference type="Pfam" id="PF08240"/>
    </source>
</evidence>
<dbReference type="NCBIfam" id="TIGR02819">
    <property type="entry name" value="fdhA_non_GSH"/>
    <property type="match status" value="1"/>
</dbReference>
<dbReference type="EMBL" id="CP102487">
    <property type="protein sequence ID" value="UUX58785.1"/>
    <property type="molecule type" value="Genomic_DNA"/>
</dbReference>
<evidence type="ECO:0000256" key="4">
    <source>
        <dbReference type="ARBA" id="ARBA00022833"/>
    </source>
</evidence>
<keyword evidence="3" id="KW-0479">Metal-binding</keyword>
<organism evidence="9 10">
    <name type="scientific">Glutamicibacter halophytocola</name>
    <dbReference type="NCBI Taxonomy" id="1933880"/>
    <lineage>
        <taxon>Bacteria</taxon>
        <taxon>Bacillati</taxon>
        <taxon>Actinomycetota</taxon>
        <taxon>Actinomycetes</taxon>
        <taxon>Micrococcales</taxon>
        <taxon>Micrococcaceae</taxon>
        <taxon>Glutamicibacter</taxon>
    </lineage>
</organism>
<evidence type="ECO:0000256" key="2">
    <source>
        <dbReference type="ARBA" id="ARBA00008072"/>
    </source>
</evidence>
<dbReference type="PROSITE" id="PS00059">
    <property type="entry name" value="ADH_ZINC"/>
    <property type="match status" value="1"/>
</dbReference>
<dbReference type="InterPro" id="IPR002328">
    <property type="entry name" value="ADH_Zn_CS"/>
</dbReference>
<evidence type="ECO:0000313" key="10">
    <source>
        <dbReference type="Proteomes" id="UP001060018"/>
    </source>
</evidence>
<name>A0AA94XRY7_9MICC</name>
<accession>A0AA94XRY7</accession>
<gene>
    <name evidence="9" type="primary">fdhA</name>
    <name evidence="9" type="ORF">NUH22_16075</name>
</gene>